<comment type="caution">
    <text evidence="1">The sequence shown here is derived from an EMBL/GenBank/DDBJ whole genome shotgun (WGS) entry which is preliminary data.</text>
</comment>
<gene>
    <name evidence="1" type="ORF">IAB06_06035</name>
</gene>
<sequence length="47" mass="5374">VKPEQVDDTNSILLARDIAKKIESEMEYPGQIKVVIIRETRAVDYAK</sequence>
<proteinExistence type="predicted"/>
<evidence type="ECO:0000313" key="1">
    <source>
        <dbReference type="EMBL" id="HIU64574.1"/>
    </source>
</evidence>
<evidence type="ECO:0000313" key="2">
    <source>
        <dbReference type="Proteomes" id="UP000824099"/>
    </source>
</evidence>
<dbReference type="AlphaFoldDB" id="A0A9D1MR21"/>
<accession>A0A9D1MR21</accession>
<organism evidence="1 2">
    <name type="scientific">Candidatus Avacidaminococcus intestinavium</name>
    <dbReference type="NCBI Taxonomy" id="2840684"/>
    <lineage>
        <taxon>Bacteria</taxon>
        <taxon>Bacillati</taxon>
        <taxon>Bacillota</taxon>
        <taxon>Negativicutes</taxon>
        <taxon>Acidaminococcales</taxon>
        <taxon>Acidaminococcaceae</taxon>
        <taxon>Acidaminococcaceae incertae sedis</taxon>
        <taxon>Candidatus Avacidaminococcus</taxon>
    </lineage>
</organism>
<feature type="non-terminal residue" evidence="1">
    <location>
        <position position="1"/>
    </location>
</feature>
<reference evidence="1" key="1">
    <citation type="submission" date="2020-10" db="EMBL/GenBank/DDBJ databases">
        <authorList>
            <person name="Gilroy R."/>
        </authorList>
    </citation>
    <scope>NUCLEOTIDE SEQUENCE</scope>
    <source>
        <strain evidence="1">CHK160-1198</strain>
    </source>
</reference>
<dbReference type="EMBL" id="DVNI01000100">
    <property type="protein sequence ID" value="HIU64574.1"/>
    <property type="molecule type" value="Genomic_DNA"/>
</dbReference>
<dbReference type="Proteomes" id="UP000824099">
    <property type="component" value="Unassembled WGS sequence"/>
</dbReference>
<name>A0A9D1MR21_9FIRM</name>
<protein>
    <submittedName>
        <fullName evidence="1">Ribonuclease Y</fullName>
    </submittedName>
</protein>
<reference evidence="1" key="2">
    <citation type="journal article" date="2021" name="PeerJ">
        <title>Extensive microbial diversity within the chicken gut microbiome revealed by metagenomics and culture.</title>
        <authorList>
            <person name="Gilroy R."/>
            <person name="Ravi A."/>
            <person name="Getino M."/>
            <person name="Pursley I."/>
            <person name="Horton D.L."/>
            <person name="Alikhan N.F."/>
            <person name="Baker D."/>
            <person name="Gharbi K."/>
            <person name="Hall N."/>
            <person name="Watson M."/>
            <person name="Adriaenssens E.M."/>
            <person name="Foster-Nyarko E."/>
            <person name="Jarju S."/>
            <person name="Secka A."/>
            <person name="Antonio M."/>
            <person name="Oren A."/>
            <person name="Chaudhuri R.R."/>
            <person name="La Ragione R."/>
            <person name="Hildebrand F."/>
            <person name="Pallen M.J."/>
        </authorList>
    </citation>
    <scope>NUCLEOTIDE SEQUENCE</scope>
    <source>
        <strain evidence="1">CHK160-1198</strain>
    </source>
</reference>